<dbReference type="Proteomes" id="UP001211907">
    <property type="component" value="Unassembled WGS sequence"/>
</dbReference>
<keyword evidence="6" id="KW-0813">Transport</keyword>
<dbReference type="PANTHER" id="PTHR20900:SF0">
    <property type="entry name" value="NADH DEHYDROGENASE [UBIQUINONE] 1 BETA SUBCOMPLEX SUBUNIT 7"/>
    <property type="match status" value="1"/>
</dbReference>
<keyword evidence="14" id="KW-1185">Reference proteome</keyword>
<dbReference type="PROSITE" id="PS51808">
    <property type="entry name" value="CHCH"/>
    <property type="match status" value="1"/>
</dbReference>
<name>A0AAD5SYX5_9FUNG</name>
<organism evidence="13 14">
    <name type="scientific">Physocladia obscura</name>
    <dbReference type="NCBI Taxonomy" id="109957"/>
    <lineage>
        <taxon>Eukaryota</taxon>
        <taxon>Fungi</taxon>
        <taxon>Fungi incertae sedis</taxon>
        <taxon>Chytridiomycota</taxon>
        <taxon>Chytridiomycota incertae sedis</taxon>
        <taxon>Chytridiomycetes</taxon>
        <taxon>Chytridiales</taxon>
        <taxon>Chytriomycetaceae</taxon>
        <taxon>Physocladia</taxon>
    </lineage>
</organism>
<protein>
    <recommendedName>
        <fullName evidence="5">NADH dehydrogenase [ubiquinone] 1 beta subcomplex subunit 7</fullName>
    </recommendedName>
</protein>
<comment type="function">
    <text evidence="1">Accessory subunit of the mitochondrial membrane respiratory chain NADH dehydrogenase (Complex I), that is believed not to be involved in catalysis. Complex I functions in the transfer of electrons from NADH to the respiratory chain. The immediate electron acceptor for the enzyme is believed to be ubiquinone.</text>
</comment>
<evidence type="ECO:0000256" key="1">
    <source>
        <dbReference type="ARBA" id="ARBA00003195"/>
    </source>
</evidence>
<evidence type="ECO:0000256" key="2">
    <source>
        <dbReference type="ARBA" id="ARBA00004569"/>
    </source>
</evidence>
<sequence length="83" mass="10175">MHITQAELQRERIPLAFRDYCAHLLPELNKCRRANWYLPWHCEEERVAWTKCQYDDYQRRMKILDKRKKLQDQQQAAALDADL</sequence>
<accession>A0AAD5SYX5</accession>
<evidence type="ECO:0000313" key="13">
    <source>
        <dbReference type="EMBL" id="KAJ3115969.1"/>
    </source>
</evidence>
<dbReference type="Pfam" id="PF05676">
    <property type="entry name" value="NDUF_B7"/>
    <property type="match status" value="1"/>
</dbReference>
<evidence type="ECO:0000256" key="11">
    <source>
        <dbReference type="ARBA" id="ARBA00023136"/>
    </source>
</evidence>
<evidence type="ECO:0000256" key="7">
    <source>
        <dbReference type="ARBA" id="ARBA00022660"/>
    </source>
</evidence>
<dbReference type="AlphaFoldDB" id="A0AAD5SYX5"/>
<reference evidence="13" key="1">
    <citation type="submission" date="2020-05" db="EMBL/GenBank/DDBJ databases">
        <title>Phylogenomic resolution of chytrid fungi.</title>
        <authorList>
            <person name="Stajich J.E."/>
            <person name="Amses K."/>
            <person name="Simmons R."/>
            <person name="Seto K."/>
            <person name="Myers J."/>
            <person name="Bonds A."/>
            <person name="Quandt C.A."/>
            <person name="Barry K."/>
            <person name="Liu P."/>
            <person name="Grigoriev I."/>
            <person name="Longcore J.E."/>
            <person name="James T.Y."/>
        </authorList>
    </citation>
    <scope>NUCLEOTIDE SEQUENCE</scope>
    <source>
        <strain evidence="13">JEL0513</strain>
    </source>
</reference>
<dbReference type="GO" id="GO:0005758">
    <property type="term" value="C:mitochondrial intermembrane space"/>
    <property type="evidence" value="ECO:0007669"/>
    <property type="project" value="UniProtKB-SubCell"/>
</dbReference>
<dbReference type="EMBL" id="JADGJH010001258">
    <property type="protein sequence ID" value="KAJ3115969.1"/>
    <property type="molecule type" value="Genomic_DNA"/>
</dbReference>
<evidence type="ECO:0000256" key="12">
    <source>
        <dbReference type="ARBA" id="ARBA00023157"/>
    </source>
</evidence>
<keyword evidence="9" id="KW-0249">Electron transport</keyword>
<keyword evidence="12" id="KW-1015">Disulfide bond</keyword>
<dbReference type="InterPro" id="IPR008698">
    <property type="entry name" value="NDUB7"/>
</dbReference>
<evidence type="ECO:0000313" key="14">
    <source>
        <dbReference type="Proteomes" id="UP001211907"/>
    </source>
</evidence>
<evidence type="ECO:0000256" key="5">
    <source>
        <dbReference type="ARBA" id="ARBA00018677"/>
    </source>
</evidence>
<evidence type="ECO:0000256" key="3">
    <source>
        <dbReference type="ARBA" id="ARBA00004637"/>
    </source>
</evidence>
<keyword evidence="10" id="KW-0496">Mitochondrion</keyword>
<evidence type="ECO:0000256" key="4">
    <source>
        <dbReference type="ARBA" id="ARBA00008006"/>
    </source>
</evidence>
<dbReference type="GO" id="GO:0005743">
    <property type="term" value="C:mitochondrial inner membrane"/>
    <property type="evidence" value="ECO:0007669"/>
    <property type="project" value="UniProtKB-SubCell"/>
</dbReference>
<proteinExistence type="inferred from homology"/>
<gene>
    <name evidence="13" type="ORF">HK100_001192</name>
</gene>
<keyword evidence="8" id="KW-0999">Mitochondrion inner membrane</keyword>
<evidence type="ECO:0000256" key="8">
    <source>
        <dbReference type="ARBA" id="ARBA00022792"/>
    </source>
</evidence>
<keyword evidence="7" id="KW-0679">Respiratory chain</keyword>
<evidence type="ECO:0000256" key="10">
    <source>
        <dbReference type="ARBA" id="ARBA00023128"/>
    </source>
</evidence>
<dbReference type="PANTHER" id="PTHR20900">
    <property type="entry name" value="NADH:UBIQUINONE OXIDOREDUCTASE B18-LIKE SUBUNIT"/>
    <property type="match status" value="1"/>
</dbReference>
<comment type="subcellular location">
    <subcellularLocation>
        <location evidence="3">Mitochondrion inner membrane</location>
        <topology evidence="3">Peripheral membrane protein</topology>
    </subcellularLocation>
    <subcellularLocation>
        <location evidence="2">Mitochondrion intermembrane space</location>
    </subcellularLocation>
</comment>
<keyword evidence="11" id="KW-0472">Membrane</keyword>
<evidence type="ECO:0000256" key="6">
    <source>
        <dbReference type="ARBA" id="ARBA00022448"/>
    </source>
</evidence>
<evidence type="ECO:0000256" key="9">
    <source>
        <dbReference type="ARBA" id="ARBA00022982"/>
    </source>
</evidence>
<comment type="caution">
    <text evidence="13">The sequence shown here is derived from an EMBL/GenBank/DDBJ whole genome shotgun (WGS) entry which is preliminary data.</text>
</comment>
<comment type="similarity">
    <text evidence="4">Belongs to the complex I NDUFB7 subunit family.</text>
</comment>